<dbReference type="InterPro" id="IPR013783">
    <property type="entry name" value="Ig-like_fold"/>
</dbReference>
<feature type="domain" description="Fibronectin type-III" evidence="17">
    <location>
        <begin position="1389"/>
        <end position="1483"/>
    </location>
</feature>
<comment type="catalytic activity">
    <reaction evidence="14">
        <text>L-seryl-[protein] + ATP = O-phospho-L-seryl-[protein] + ADP + H(+)</text>
        <dbReference type="Rhea" id="RHEA:17989"/>
        <dbReference type="Rhea" id="RHEA-COMP:9863"/>
        <dbReference type="Rhea" id="RHEA-COMP:11604"/>
        <dbReference type="ChEBI" id="CHEBI:15378"/>
        <dbReference type="ChEBI" id="CHEBI:29999"/>
        <dbReference type="ChEBI" id="CHEBI:30616"/>
        <dbReference type="ChEBI" id="CHEBI:83421"/>
        <dbReference type="ChEBI" id="CHEBI:456216"/>
        <dbReference type="EC" id="2.7.11.1"/>
    </reaction>
</comment>
<dbReference type="Pfam" id="PF00041">
    <property type="entry name" value="fn3"/>
    <property type="match status" value="16"/>
</dbReference>
<feature type="compositionally biased region" description="Low complexity" evidence="15">
    <location>
        <begin position="1570"/>
        <end position="1580"/>
    </location>
</feature>
<evidence type="ECO:0000256" key="13">
    <source>
        <dbReference type="ARBA" id="ARBA00047899"/>
    </source>
</evidence>
<dbReference type="InterPro" id="IPR036116">
    <property type="entry name" value="FN3_sf"/>
</dbReference>
<feature type="region of interest" description="Disordered" evidence="15">
    <location>
        <begin position="1"/>
        <end position="37"/>
    </location>
</feature>
<evidence type="ECO:0000259" key="17">
    <source>
        <dbReference type="PROSITE" id="PS50853"/>
    </source>
</evidence>
<comment type="catalytic activity">
    <reaction evidence="13">
        <text>L-threonyl-[protein] + ATP = O-phospho-L-threonyl-[protein] + ADP + H(+)</text>
        <dbReference type="Rhea" id="RHEA:46608"/>
        <dbReference type="Rhea" id="RHEA-COMP:11060"/>
        <dbReference type="Rhea" id="RHEA-COMP:11605"/>
        <dbReference type="ChEBI" id="CHEBI:15378"/>
        <dbReference type="ChEBI" id="CHEBI:30013"/>
        <dbReference type="ChEBI" id="CHEBI:30616"/>
        <dbReference type="ChEBI" id="CHEBI:61977"/>
        <dbReference type="ChEBI" id="CHEBI:456216"/>
        <dbReference type="EC" id="2.7.11.1"/>
    </reaction>
</comment>
<dbReference type="GO" id="GO:0005516">
    <property type="term" value="F:calmodulin binding"/>
    <property type="evidence" value="ECO:0007669"/>
    <property type="project" value="UniProtKB-KW"/>
</dbReference>
<feature type="domain" description="Ig-like" evidence="16">
    <location>
        <begin position="788"/>
        <end position="877"/>
    </location>
</feature>
<dbReference type="PANTHER" id="PTHR14340">
    <property type="entry name" value="MICROFIBRIL-ASSOCIATED GLYCOPROTEIN 3"/>
    <property type="match status" value="1"/>
</dbReference>
<dbReference type="CDD" id="cd05748">
    <property type="entry name" value="Ig_Titin_like"/>
    <property type="match status" value="2"/>
</dbReference>
<evidence type="ECO:0000256" key="14">
    <source>
        <dbReference type="ARBA" id="ARBA00048679"/>
    </source>
</evidence>
<dbReference type="InterPro" id="IPR003599">
    <property type="entry name" value="Ig_sub"/>
</dbReference>
<feature type="region of interest" description="Disordered" evidence="15">
    <location>
        <begin position="1234"/>
        <end position="1270"/>
    </location>
</feature>
<feature type="region of interest" description="Disordered" evidence="15">
    <location>
        <begin position="2942"/>
        <end position="2969"/>
    </location>
</feature>
<evidence type="ECO:0000313" key="18">
    <source>
        <dbReference type="EMBL" id="CAF0779689.1"/>
    </source>
</evidence>
<evidence type="ECO:0000256" key="4">
    <source>
        <dbReference type="ARBA" id="ARBA00022553"/>
    </source>
</evidence>
<feature type="domain" description="Ig-like" evidence="16">
    <location>
        <begin position="61"/>
        <end position="158"/>
    </location>
</feature>
<dbReference type="SMART" id="SM00060">
    <property type="entry name" value="FN3"/>
    <property type="match status" value="18"/>
</dbReference>
<feature type="domain" description="Fibronectin type-III" evidence="17">
    <location>
        <begin position="1693"/>
        <end position="1787"/>
    </location>
</feature>
<dbReference type="Pfam" id="PF07679">
    <property type="entry name" value="I-set"/>
    <property type="match status" value="10"/>
</dbReference>
<evidence type="ECO:0000256" key="6">
    <source>
        <dbReference type="ARBA" id="ARBA00022723"/>
    </source>
</evidence>
<keyword evidence="12" id="KW-0393">Immunoglobulin domain</keyword>
<feature type="domain" description="Fibronectin type-III" evidence="17">
    <location>
        <begin position="932"/>
        <end position="1026"/>
    </location>
</feature>
<dbReference type="PANTHER" id="PTHR14340:SF9">
    <property type="entry name" value="FIBRONECTIN TYPE-III DOMAIN-CONTAINING PROTEIN"/>
    <property type="match status" value="1"/>
</dbReference>
<evidence type="ECO:0000256" key="2">
    <source>
        <dbReference type="ARBA" id="ARBA00012513"/>
    </source>
</evidence>
<feature type="domain" description="Ig-like" evidence="16">
    <location>
        <begin position="1590"/>
        <end position="1682"/>
    </location>
</feature>
<dbReference type="PROSITE" id="PS50835">
    <property type="entry name" value="IG_LIKE"/>
    <property type="match status" value="9"/>
</dbReference>
<keyword evidence="3" id="KW-0723">Serine/threonine-protein kinase</keyword>
<feature type="compositionally biased region" description="Basic and acidic residues" evidence="15">
    <location>
        <begin position="22"/>
        <end position="37"/>
    </location>
</feature>
<dbReference type="SUPFAM" id="SSF49265">
    <property type="entry name" value="Fibronectin type III"/>
    <property type="match status" value="10"/>
</dbReference>
<evidence type="ECO:0000256" key="1">
    <source>
        <dbReference type="ARBA" id="ARBA00001946"/>
    </source>
</evidence>
<feature type="domain" description="Fibronectin type-III" evidence="17">
    <location>
        <begin position="1894"/>
        <end position="1988"/>
    </location>
</feature>
<evidence type="ECO:0000256" key="7">
    <source>
        <dbReference type="ARBA" id="ARBA00022737"/>
    </source>
</evidence>
<feature type="domain" description="Ig-like" evidence="16">
    <location>
        <begin position="488"/>
        <end position="580"/>
    </location>
</feature>
<dbReference type="InterPro" id="IPR036179">
    <property type="entry name" value="Ig-like_dom_sf"/>
</dbReference>
<keyword evidence="9" id="KW-0106">Calcium</keyword>
<feature type="domain" description="Fibronectin type-III" evidence="17">
    <location>
        <begin position="2960"/>
        <end position="3058"/>
    </location>
</feature>
<feature type="region of interest" description="Disordered" evidence="15">
    <location>
        <begin position="1110"/>
        <end position="1136"/>
    </location>
</feature>
<keyword evidence="5" id="KW-0808">Transferase</keyword>
<feature type="domain" description="Fibronectin type-III" evidence="17">
    <location>
        <begin position="2191"/>
        <end position="2286"/>
    </location>
</feature>
<proteinExistence type="predicted"/>
<feature type="domain" description="Fibronectin type-III" evidence="17">
    <location>
        <begin position="689"/>
        <end position="784"/>
    </location>
</feature>
<organism evidence="18 19">
    <name type="scientific">Adineta steineri</name>
    <dbReference type="NCBI Taxonomy" id="433720"/>
    <lineage>
        <taxon>Eukaryota</taxon>
        <taxon>Metazoa</taxon>
        <taxon>Spiralia</taxon>
        <taxon>Gnathifera</taxon>
        <taxon>Rotifera</taxon>
        <taxon>Eurotatoria</taxon>
        <taxon>Bdelloidea</taxon>
        <taxon>Adinetida</taxon>
        <taxon>Adinetidae</taxon>
        <taxon>Adineta</taxon>
    </lineage>
</organism>
<feature type="compositionally biased region" description="Polar residues" evidence="15">
    <location>
        <begin position="2942"/>
        <end position="2952"/>
    </location>
</feature>
<dbReference type="InterPro" id="IPR007110">
    <property type="entry name" value="Ig-like_dom"/>
</dbReference>
<dbReference type="FunFam" id="2.60.40.10:FF:000031">
    <property type="entry name" value="Myosin-binding protein C, slow type"/>
    <property type="match status" value="2"/>
</dbReference>
<feature type="domain" description="Ig-like" evidence="16">
    <location>
        <begin position="2669"/>
        <end position="2748"/>
    </location>
</feature>
<keyword evidence="8" id="KW-0418">Kinase</keyword>
<keyword evidence="6" id="KW-0479">Metal-binding</keyword>
<dbReference type="FunFam" id="2.60.40.10:FF:000107">
    <property type="entry name" value="Myosin, light chain kinase a"/>
    <property type="match status" value="1"/>
</dbReference>
<dbReference type="InterPro" id="IPR013098">
    <property type="entry name" value="Ig_I-set"/>
</dbReference>
<feature type="region of interest" description="Disordered" evidence="15">
    <location>
        <begin position="1691"/>
        <end position="1715"/>
    </location>
</feature>
<evidence type="ECO:0000256" key="9">
    <source>
        <dbReference type="ARBA" id="ARBA00022837"/>
    </source>
</evidence>
<dbReference type="OrthoDB" id="504170at2759"/>
<evidence type="ECO:0000256" key="12">
    <source>
        <dbReference type="ARBA" id="ARBA00023319"/>
    </source>
</evidence>
<dbReference type="SMART" id="SM00408">
    <property type="entry name" value="IGc2"/>
    <property type="match status" value="9"/>
</dbReference>
<feature type="region of interest" description="Disordered" evidence="15">
    <location>
        <begin position="1567"/>
        <end position="1593"/>
    </location>
</feature>
<feature type="domain" description="Fibronectin type-III" evidence="17">
    <location>
        <begin position="2467"/>
        <end position="2562"/>
    </location>
</feature>
<feature type="domain" description="Fibronectin type-III" evidence="17">
    <location>
        <begin position="1793"/>
        <end position="1888"/>
    </location>
</feature>
<dbReference type="SUPFAM" id="SSF48726">
    <property type="entry name" value="Immunoglobulin"/>
    <property type="match status" value="15"/>
</dbReference>
<feature type="domain" description="Ig-like" evidence="16">
    <location>
        <begin position="3064"/>
        <end position="3136"/>
    </location>
</feature>
<evidence type="ECO:0000256" key="15">
    <source>
        <dbReference type="SAM" id="MobiDB-lite"/>
    </source>
</evidence>
<dbReference type="FunFam" id="2.60.40.10:FF:000051">
    <property type="entry name" value="Uncharacterized protein, isoform J"/>
    <property type="match status" value="4"/>
</dbReference>
<keyword evidence="11" id="KW-0112">Calmodulin-binding</keyword>
<evidence type="ECO:0000256" key="8">
    <source>
        <dbReference type="ARBA" id="ARBA00022777"/>
    </source>
</evidence>
<dbReference type="EC" id="2.7.11.1" evidence="2"/>
<dbReference type="FunFam" id="2.60.40.10:FF:000034">
    <property type="entry name" value="Titin isoform A"/>
    <property type="match status" value="1"/>
</dbReference>
<feature type="domain" description="Fibronectin type-III" evidence="17">
    <location>
        <begin position="587"/>
        <end position="682"/>
    </location>
</feature>
<name>A0A813RE49_9BILA</name>
<dbReference type="GO" id="GO:0048738">
    <property type="term" value="P:cardiac muscle tissue development"/>
    <property type="evidence" value="ECO:0007669"/>
    <property type="project" value="TreeGrafter"/>
</dbReference>
<evidence type="ECO:0000256" key="5">
    <source>
        <dbReference type="ARBA" id="ARBA00022679"/>
    </source>
</evidence>
<feature type="domain" description="Ig-like" evidence="16">
    <location>
        <begin position="302"/>
        <end position="392"/>
    </location>
</feature>
<reference evidence="18" key="1">
    <citation type="submission" date="2021-02" db="EMBL/GenBank/DDBJ databases">
        <authorList>
            <person name="Nowell W R."/>
        </authorList>
    </citation>
    <scope>NUCLEOTIDE SEQUENCE</scope>
</reference>
<dbReference type="InterPro" id="IPR003598">
    <property type="entry name" value="Ig_sub2"/>
</dbReference>
<gene>
    <name evidence="18" type="ORF">VCS650_LOCUS2859</name>
</gene>
<evidence type="ECO:0000259" key="16">
    <source>
        <dbReference type="PROSITE" id="PS50835"/>
    </source>
</evidence>
<accession>A0A813RE49</accession>
<dbReference type="PRINTS" id="PR00014">
    <property type="entry name" value="FNTYPEIII"/>
</dbReference>
<feature type="region of interest" description="Disordered" evidence="15">
    <location>
        <begin position="3038"/>
        <end position="3064"/>
    </location>
</feature>
<feature type="domain" description="Fibronectin type-III" evidence="17">
    <location>
        <begin position="2087"/>
        <end position="2185"/>
    </location>
</feature>
<comment type="caution">
    <text evidence="18">The sequence shown here is derived from an EMBL/GenBank/DDBJ whole genome shotgun (WGS) entry which is preliminary data.</text>
</comment>
<dbReference type="GO" id="GO:0046872">
    <property type="term" value="F:metal ion binding"/>
    <property type="evidence" value="ECO:0007669"/>
    <property type="project" value="UniProtKB-KW"/>
</dbReference>
<feature type="domain" description="Fibronectin type-III" evidence="17">
    <location>
        <begin position="2367"/>
        <end position="2461"/>
    </location>
</feature>
<dbReference type="PROSITE" id="PS50853">
    <property type="entry name" value="FN3"/>
    <property type="match status" value="16"/>
</dbReference>
<feature type="domain" description="Ig-like" evidence="16">
    <location>
        <begin position="164"/>
        <end position="255"/>
    </location>
</feature>
<feature type="domain" description="Fibronectin type-III" evidence="17">
    <location>
        <begin position="2860"/>
        <end position="2957"/>
    </location>
</feature>
<dbReference type="GO" id="GO:0008307">
    <property type="term" value="F:structural constituent of muscle"/>
    <property type="evidence" value="ECO:0007669"/>
    <property type="project" value="TreeGrafter"/>
</dbReference>
<dbReference type="GO" id="GO:0004674">
    <property type="term" value="F:protein serine/threonine kinase activity"/>
    <property type="evidence" value="ECO:0007669"/>
    <property type="project" value="UniProtKB-KW"/>
</dbReference>
<dbReference type="CDD" id="cd00063">
    <property type="entry name" value="FN3"/>
    <property type="match status" value="17"/>
</dbReference>
<keyword evidence="7" id="KW-0677">Repeat</keyword>
<dbReference type="EMBL" id="CAJNON010000014">
    <property type="protein sequence ID" value="CAF0779689.1"/>
    <property type="molecule type" value="Genomic_DNA"/>
</dbReference>
<dbReference type="FunFam" id="2.60.40.10:FF:000003">
    <property type="entry name" value="Titin isoform E"/>
    <property type="match status" value="4"/>
</dbReference>
<dbReference type="SMART" id="SM00409">
    <property type="entry name" value="IG"/>
    <property type="match status" value="14"/>
</dbReference>
<protein>
    <recommendedName>
        <fullName evidence="2">non-specific serine/threonine protein kinase</fullName>
        <ecNumber evidence="2">2.7.11.1</ecNumber>
    </recommendedName>
</protein>
<dbReference type="Gene3D" id="2.60.40.10">
    <property type="entry name" value="Immunoglobulins"/>
    <property type="match status" value="32"/>
</dbReference>
<evidence type="ECO:0000256" key="10">
    <source>
        <dbReference type="ARBA" id="ARBA00022842"/>
    </source>
</evidence>
<feature type="domain" description="Fibronectin type-III" evidence="17">
    <location>
        <begin position="1489"/>
        <end position="1586"/>
    </location>
</feature>
<evidence type="ECO:0000256" key="11">
    <source>
        <dbReference type="ARBA" id="ARBA00022860"/>
    </source>
</evidence>
<keyword evidence="4" id="KW-0597">Phosphoprotein</keyword>
<feature type="domain" description="Fibronectin type-III" evidence="17">
    <location>
        <begin position="2568"/>
        <end position="2664"/>
    </location>
</feature>
<dbReference type="GO" id="GO:0031430">
    <property type="term" value="C:M band"/>
    <property type="evidence" value="ECO:0007669"/>
    <property type="project" value="TreeGrafter"/>
</dbReference>
<feature type="domain" description="Fibronectin type-III" evidence="17">
    <location>
        <begin position="1032"/>
        <end position="1129"/>
    </location>
</feature>
<feature type="region of interest" description="Disordered" evidence="15">
    <location>
        <begin position="667"/>
        <end position="699"/>
    </location>
</feature>
<dbReference type="FunFam" id="2.60.40.10:FF:000160">
    <property type="entry name" value="Titin a"/>
    <property type="match status" value="4"/>
</dbReference>
<dbReference type="InterPro" id="IPR003961">
    <property type="entry name" value="FN3_dom"/>
</dbReference>
<dbReference type="FunFam" id="2.60.40.10:FF:000127">
    <property type="entry name" value="titin isoform X1"/>
    <property type="match status" value="4"/>
</dbReference>
<evidence type="ECO:0000313" key="19">
    <source>
        <dbReference type="Proteomes" id="UP000663891"/>
    </source>
</evidence>
<feature type="compositionally biased region" description="Low complexity" evidence="15">
    <location>
        <begin position="1113"/>
        <end position="1123"/>
    </location>
</feature>
<sequence>MNIYIAQTGGGDDNQSGSRRSSIMDDRRPSLRRVDQENLLKVRRDSKTRRPSLAEVVPDWPTLHKVKRPEKEKEAFVEPLQDIKCKEEDGEITFNCTFCKPSTRIRWLKNKVEIFHGLKYHFDSSGAKQKLTIYKLHSDDSGNYFCRANDVETSAWLEVKPAKPLYDFYKELPARMEVFRTKPTILECHVNDPNAPVKWYKNGVLIDTEKDKRMKYHQDVIRRIVRIFKTTKADEGEYTCQIDDERGIKTTGSVYVEEPQWRFETKLPATLEGDENDKIELECSVQDEDAECDWFFEGEVKPQWRFETKLPATLEGDENDKIELECSVQDEDAECDWFFEGEKILPELYPDRYEIISYGKVRKMVIKKLSPTEDKGRYECKTGVMSTHCDVSIKPALRIEKGLKDIDAFEEEDLTLEVTLSKPDLRGKWMRDGKVMYPDQKTVILNEGNVHKLKLKSVGLKDAGEISFQCGDLKESCKISVKESEKPPRIDATRFGKSVTIEAGRPLDLGIPYDAYPAPTMVWLKDGKPVQPGDGSSCQTSIDAKRCKLNIEKSKRGDTGQYELILKNAKGEVKIPIAVTVLDRPGKPEGPMKVSDVLKESAVISWKPPLDNGGSNIERYIVEKQDVERGTWGPAGEVTGDNTSLRVHKLTPGKEYLFRVRAVNKEGEGEPLETSGTTLARNPYDEPSAPGKPEVSDWDKDRVDLEWQAPEKDGGAPVEKYVIERREKGKDQWQKGAEIPGSSTKGSCGGLSEGKEYEFRVVAVNKAGPSEPSEPSRVVLAKPRFLKPRINKVNLKSVTVKAGQTITLEAPYAAEPLPTMTWSRESTEVKSDDRTQMTLTDKLAKLIITKAVRADTGRYTIRLVNDSGSDTADCEVIVLGPPSMPRGPLEAKDVTKSTVRADTGRYTIRLVNDSGSDTADCEVIVLGPPSMPRGPLEAKDVTKSSVTLAWLPPTDTGGKEIINYVVEKRDKKSGDWVRCAEAVNGTQVTIGKLKEGHEYEFRVMAENANGLSEPLVTDKAILVKNPFTEPGAPGTPECVSRDRKHIEVKWTPPRNDGGNPVKGYVVERRDKTGKKEWTKINRGELHKGTNFVDENVTAMKEYEYRVSAVNEAGPGEPSSSSGGIAARPEKEKPSFDLSSLFGPLGKKEIRVKAGEPLTIDVPINGSPTPVITWIKDGETVQPTRDTQLESDDIHAKLHKPSAKRGDTGKYKIQLKNDSGEDECDIDVIVLDKPGVPEGPLETTETTKDSVSLQWKPPKENGGGNITEPKGTIKDLETNKKFKLRVKAENIYGIGEPLETTSAITVKPPYDAPDAPETPEIVEYNSTFIKLKWEKPKKDGGTPISDKLAKLIITKAVRADTGRYTIRLVNDSGSDTADCEVIVLGPPSMPRGPLEVKDVTKSSVTLAWLPPTDTGGKEITNYVVEKRDKKSGDWVRCAEAVNGTQVTIGKLKEGHEYEFRVMAENANGLSEPLVTDKAVLVKNPFTEPGAPGTPECVSRDRKHIEVKWTPTRNDGGNPVKGYVVERRDKTGKKEWTKINRGELHKGTNFVDENVTAMKEYEYRVSAVNEAGPGEPSSSSGGIAARPEKEKPSFDLSSLFGPLGKKEIRVKAGEPLTIDVPINGSPTPVITWIKDGETVQPTRDTQLESDDIHAKLHKPSAKRGDTGKYKIQLKNDSGEDECDIDVIVLDKPGVPEGPLETTETTKDSVSLQWKPPKENGGGDITGYIIEKCAENSDRWEKVPGVFTQPKGTIKDLETNKKFKFRVKAENIYGIGEPLETTSAITVKPPYDAPDAPETPEIVEYNSTFIKLKWEKPKKDGGNPISGYNVEMREKGSNNWVPCNSFPTKGTEYTATGLREGQTYEFRVAAVNGAGPGTPSKPSQAQKAEVPMYAADAPDQPKVEKITKDSVTLSWKKPANDGGTRITGYVIEKKPADGRDWTEVGEVQGREHSYTVPNLKEGEDVSFRIRAVNAIGPSEPSRPTDAITVQDQPDKPSFLDLGSIKDITVKAGKDFELHIPYKATPKATAQWFVDDKELAPDDRVNLKTLDNVVTLLNRKAERGDTGIYKLVLKNSEGTNQVQFRVNVLSPPTKPEGPLDATNVTAEGCTLNWKPPKDDGGNDIKHYVVERREAGTEKWTKVGPPVLGTTCDVRGLEDGKNYEFRVAAENDNGLSEALVVDTPVKAKWPFRPPDAPGTPECIGHTSESITLQWARPQNDGGNPVRGYLIEKKEKGTDRWIPVNREPTAGTEYTVPALVDGKEYEFRVAAVNRAGPGEYAKTEGPIQARPPDVAPHAVGFSAFSPKEIIVRAGEDLKITVPFVVTVKDGIAELIVPKVKAGDTGLYSCTLKNHLGQETVQMKVIVVDKPDTPEGPLNISDVKPDSCLLTWKPPKTDGGSPITNYIIEKFDTKKGEWQKVSSFCRSPFYEVTGLNEGSEYKFRVSAENLYGQSVPLECEKPIIAKNPFDAPQGPANVEVGKQTENSVTLKWDKPKNDGGSKVTAYQVEIRKPDSDIWEIANDYPIKGNDFTVDNLSTGKPYEFRVKAKNAAGWGEYTKLDRPVTLKPDSVAPSSPGMPEVKKVGKNYVELAWATPTNDGGSKITGYIVEKRPAGTDQWVKASPYMSVDNNATITDLPENGEVEFRVKAVNKAGESEPSSTTGRVKITEYPNGRAPTFVKKLTDTSAPLNGEATFTIEFDANPAPEVKWFRNGLELSSSGRYRIVTRPNESKSTLIFNEAWDSDNNSKISCEIVNPLGRDTCEAVFHVKTPPKLTREPEEQRVPLGDTLKVKIPITGKGPFKFQVNKDGQSLANDDRVRIQEFDDFIVVTIPDTEREDAGKYAINVANDSGSCNVPLKVKIIAPPLPPTGPLEISNVSKDRATLSWKPPKDDGGSKVTGYVVERRDTSKGADAWIPVTQACKETTFTVPSLLDGHEYDFRVMAINENGTSEPLRSTAPTTAKLPFKPPGAPGQRDMTGMTNNTVTLNWEKPTSDGGGPITGYWIEKREGNTDKWIPVNMSPCQSTHFTVPSLVEDHIYEFRVTAENEAGKGAPSDATTPTKVKDPNASTPPEFLKKLKDAEGIEGKTITLECEVIGTPKPDVEWFFKGTKEVSQGAKYTITNDGDKCLSIIKNATSDDVDKYSIKALIKVVQECVVVMLMFDITPPKYQDVLNYDKGESIVIKIFYIGSPLVNVTLSKDGNDLTKDKNVSIDVSNRAITLTNRNADKNTSGRQPEPATLKHGNIYDYYDTVEEIGR</sequence>
<feature type="domain" description="Ig-like" evidence="16">
    <location>
        <begin position="1133"/>
        <end position="1225"/>
    </location>
</feature>
<evidence type="ECO:0000256" key="3">
    <source>
        <dbReference type="ARBA" id="ARBA00022527"/>
    </source>
</evidence>
<dbReference type="GO" id="GO:0045214">
    <property type="term" value="P:sarcomere organization"/>
    <property type="evidence" value="ECO:0007669"/>
    <property type="project" value="TreeGrafter"/>
</dbReference>
<dbReference type="FunFam" id="2.60.40.10:FF:000056">
    <property type="entry name" value="twitchin isoform X4"/>
    <property type="match status" value="3"/>
</dbReference>
<keyword evidence="10" id="KW-0460">Magnesium</keyword>
<dbReference type="Proteomes" id="UP000663891">
    <property type="component" value="Unassembled WGS sequence"/>
</dbReference>
<comment type="cofactor">
    <cofactor evidence="1">
        <name>Mg(2+)</name>
        <dbReference type="ChEBI" id="CHEBI:18420"/>
    </cofactor>
</comment>